<keyword evidence="1" id="KW-0472">Membrane</keyword>
<feature type="transmembrane region" description="Helical" evidence="1">
    <location>
        <begin position="52"/>
        <end position="70"/>
    </location>
</feature>
<keyword evidence="1" id="KW-0812">Transmembrane</keyword>
<dbReference type="InterPro" id="IPR004695">
    <property type="entry name" value="SLAC1/Mae1/Ssu1/TehA"/>
</dbReference>
<dbReference type="Proteomes" id="UP000759537">
    <property type="component" value="Unassembled WGS sequence"/>
</dbReference>
<protein>
    <submittedName>
        <fullName evidence="2">Uncharacterized protein</fullName>
    </submittedName>
</protein>
<evidence type="ECO:0000313" key="2">
    <source>
        <dbReference type="EMBL" id="KAF8473685.1"/>
    </source>
</evidence>
<proteinExistence type="predicted"/>
<reference evidence="2" key="2">
    <citation type="journal article" date="2020" name="Nat. Commun.">
        <title>Large-scale genome sequencing of mycorrhizal fungi provides insights into the early evolution of symbiotic traits.</title>
        <authorList>
            <person name="Miyauchi S."/>
            <person name="Kiss E."/>
            <person name="Kuo A."/>
            <person name="Drula E."/>
            <person name="Kohler A."/>
            <person name="Sanchez-Garcia M."/>
            <person name="Morin E."/>
            <person name="Andreopoulos B."/>
            <person name="Barry K.W."/>
            <person name="Bonito G."/>
            <person name="Buee M."/>
            <person name="Carver A."/>
            <person name="Chen C."/>
            <person name="Cichocki N."/>
            <person name="Clum A."/>
            <person name="Culley D."/>
            <person name="Crous P.W."/>
            <person name="Fauchery L."/>
            <person name="Girlanda M."/>
            <person name="Hayes R.D."/>
            <person name="Keri Z."/>
            <person name="LaButti K."/>
            <person name="Lipzen A."/>
            <person name="Lombard V."/>
            <person name="Magnuson J."/>
            <person name="Maillard F."/>
            <person name="Murat C."/>
            <person name="Nolan M."/>
            <person name="Ohm R.A."/>
            <person name="Pangilinan J."/>
            <person name="Pereira M.F."/>
            <person name="Perotto S."/>
            <person name="Peter M."/>
            <person name="Pfister S."/>
            <person name="Riley R."/>
            <person name="Sitrit Y."/>
            <person name="Stielow J.B."/>
            <person name="Szollosi G."/>
            <person name="Zifcakova L."/>
            <person name="Stursova M."/>
            <person name="Spatafora J.W."/>
            <person name="Tedersoo L."/>
            <person name="Vaario L.M."/>
            <person name="Yamada A."/>
            <person name="Yan M."/>
            <person name="Wang P."/>
            <person name="Xu J."/>
            <person name="Bruns T."/>
            <person name="Baldrian P."/>
            <person name="Vilgalys R."/>
            <person name="Dunand C."/>
            <person name="Henrissat B."/>
            <person name="Grigoriev I.V."/>
            <person name="Hibbett D."/>
            <person name="Nagy L.G."/>
            <person name="Martin F.M."/>
        </authorList>
    </citation>
    <scope>NUCLEOTIDE SEQUENCE</scope>
    <source>
        <strain evidence="2">Prilba</strain>
    </source>
</reference>
<dbReference type="AlphaFoldDB" id="A0A9P5K142"/>
<dbReference type="Pfam" id="PF03595">
    <property type="entry name" value="SLAC1"/>
    <property type="match status" value="1"/>
</dbReference>
<keyword evidence="1" id="KW-1133">Transmembrane helix</keyword>
<dbReference type="EMBL" id="WHVB01000018">
    <property type="protein sequence ID" value="KAF8473685.1"/>
    <property type="molecule type" value="Genomic_DNA"/>
</dbReference>
<keyword evidence="3" id="KW-1185">Reference proteome</keyword>
<accession>A0A9P5K142</accession>
<dbReference type="OrthoDB" id="2901184at2759"/>
<evidence type="ECO:0000313" key="3">
    <source>
        <dbReference type="Proteomes" id="UP000759537"/>
    </source>
</evidence>
<evidence type="ECO:0000256" key="1">
    <source>
        <dbReference type="SAM" id="Phobius"/>
    </source>
</evidence>
<organism evidence="2 3">
    <name type="scientific">Russula ochroleuca</name>
    <dbReference type="NCBI Taxonomy" id="152965"/>
    <lineage>
        <taxon>Eukaryota</taxon>
        <taxon>Fungi</taxon>
        <taxon>Dikarya</taxon>
        <taxon>Basidiomycota</taxon>
        <taxon>Agaricomycotina</taxon>
        <taxon>Agaricomycetes</taxon>
        <taxon>Russulales</taxon>
        <taxon>Russulaceae</taxon>
        <taxon>Russula</taxon>
    </lineage>
</organism>
<dbReference type="GO" id="GO:0055085">
    <property type="term" value="P:transmembrane transport"/>
    <property type="evidence" value="ECO:0007669"/>
    <property type="project" value="InterPro"/>
</dbReference>
<dbReference type="GO" id="GO:0016020">
    <property type="term" value="C:membrane"/>
    <property type="evidence" value="ECO:0007669"/>
    <property type="project" value="InterPro"/>
</dbReference>
<sequence>MGLLLFGLAIFFFAFGLLPYYEILGCWALTFPNVGWISTLRVLGDTLQIPGFFVLHTIMAVLMYGMDSVVRVDRARLLERQDLLRG</sequence>
<name>A0A9P5K142_9AGAM</name>
<comment type="caution">
    <text evidence="2">The sequence shown here is derived from an EMBL/GenBank/DDBJ whole genome shotgun (WGS) entry which is preliminary data.</text>
</comment>
<reference evidence="2" key="1">
    <citation type="submission" date="2019-10" db="EMBL/GenBank/DDBJ databases">
        <authorList>
            <consortium name="DOE Joint Genome Institute"/>
            <person name="Kuo A."/>
            <person name="Miyauchi S."/>
            <person name="Kiss E."/>
            <person name="Drula E."/>
            <person name="Kohler A."/>
            <person name="Sanchez-Garcia M."/>
            <person name="Andreopoulos B."/>
            <person name="Barry K.W."/>
            <person name="Bonito G."/>
            <person name="Buee M."/>
            <person name="Carver A."/>
            <person name="Chen C."/>
            <person name="Cichocki N."/>
            <person name="Clum A."/>
            <person name="Culley D."/>
            <person name="Crous P.W."/>
            <person name="Fauchery L."/>
            <person name="Girlanda M."/>
            <person name="Hayes R."/>
            <person name="Keri Z."/>
            <person name="LaButti K."/>
            <person name="Lipzen A."/>
            <person name="Lombard V."/>
            <person name="Magnuson J."/>
            <person name="Maillard F."/>
            <person name="Morin E."/>
            <person name="Murat C."/>
            <person name="Nolan M."/>
            <person name="Ohm R."/>
            <person name="Pangilinan J."/>
            <person name="Pereira M."/>
            <person name="Perotto S."/>
            <person name="Peter M."/>
            <person name="Riley R."/>
            <person name="Sitrit Y."/>
            <person name="Stielow B."/>
            <person name="Szollosi G."/>
            <person name="Zifcakova L."/>
            <person name="Stursova M."/>
            <person name="Spatafora J.W."/>
            <person name="Tedersoo L."/>
            <person name="Vaario L.-M."/>
            <person name="Yamada A."/>
            <person name="Yan M."/>
            <person name="Wang P."/>
            <person name="Xu J."/>
            <person name="Bruns T."/>
            <person name="Baldrian P."/>
            <person name="Vilgalys R."/>
            <person name="Henrissat B."/>
            <person name="Grigoriev I.V."/>
            <person name="Hibbett D."/>
            <person name="Nagy L.G."/>
            <person name="Martin F.M."/>
        </authorList>
    </citation>
    <scope>NUCLEOTIDE SEQUENCE</scope>
    <source>
        <strain evidence="2">Prilba</strain>
    </source>
</reference>
<gene>
    <name evidence="2" type="ORF">DFH94DRAFT_763654</name>
</gene>